<evidence type="ECO:0000313" key="4">
    <source>
        <dbReference type="Proteomes" id="UP001169069"/>
    </source>
</evidence>
<dbReference type="Gene3D" id="3.30.470.20">
    <property type="entry name" value="ATP-grasp fold, B domain"/>
    <property type="match status" value="1"/>
</dbReference>
<reference evidence="3" key="1">
    <citation type="submission" date="2023-01" db="EMBL/GenBank/DDBJ databases">
        <title>Sulfurovum sp. zt1-1 genome assembly.</title>
        <authorList>
            <person name="Wang J."/>
        </authorList>
    </citation>
    <scope>NUCLEOTIDE SEQUENCE</scope>
    <source>
        <strain evidence="3">Zt1-1</strain>
    </source>
</reference>
<feature type="domain" description="ATP-grasp" evidence="2">
    <location>
        <begin position="121"/>
        <end position="316"/>
    </location>
</feature>
<dbReference type="RefSeq" id="WP_289412827.1">
    <property type="nucleotide sequence ID" value="NZ_JAQIBD010000001.1"/>
</dbReference>
<dbReference type="Pfam" id="PF08443">
    <property type="entry name" value="RimK"/>
    <property type="match status" value="1"/>
</dbReference>
<gene>
    <name evidence="3" type="ORF">PGH07_04375</name>
</gene>
<evidence type="ECO:0000256" key="1">
    <source>
        <dbReference type="PROSITE-ProRule" id="PRU00409"/>
    </source>
</evidence>
<dbReference type="EMBL" id="JAQIBD010000001">
    <property type="protein sequence ID" value="MDM5271404.1"/>
    <property type="molecule type" value="Genomic_DNA"/>
</dbReference>
<comment type="caution">
    <text evidence="3">The sequence shown here is derived from an EMBL/GenBank/DDBJ whole genome shotgun (WGS) entry which is preliminary data.</text>
</comment>
<proteinExistence type="predicted"/>
<dbReference type="Proteomes" id="UP001169069">
    <property type="component" value="Unassembled WGS sequence"/>
</dbReference>
<dbReference type="InterPro" id="IPR013651">
    <property type="entry name" value="ATP-grasp_RimK-type"/>
</dbReference>
<dbReference type="PANTHER" id="PTHR21621">
    <property type="entry name" value="RIBOSOMAL PROTEIN S6 MODIFICATION PROTEIN"/>
    <property type="match status" value="1"/>
</dbReference>
<protein>
    <recommendedName>
        <fullName evidence="2">ATP-grasp domain-containing protein</fullName>
    </recommendedName>
</protein>
<evidence type="ECO:0000259" key="2">
    <source>
        <dbReference type="PROSITE" id="PS50975"/>
    </source>
</evidence>
<sequence length="331" mass="38980">MSPMNVLFINGIADDRKVKISKIDKIGNVNWMSKGSANVRAYLENEQFNRLKIDLDTRMDQELPRYQMIHGVFNEISDPDTHKITLHKADQFYQAISSDIPFFNIPSRVMRTSRDQIYKLLQGIEKLHVPKTIKIQPKSSQEIHDVIKEEGFQYPVIFRQAGDHGGISTIRVDNETEQFYSFHLDGREYYLTQFVEYKEDGLYRKYRLMVVDGKVYLRHIKISAEWMVHHHNQIEHPEALQKKFKKEFASKIKPAIQPIISQIYNRLELDYFGIDCFIDNDMNILVFEVNASMGIFRQPEGDIFSDQVEKIRKAMIEMINSRVIKNNIERQ</sequence>
<dbReference type="PROSITE" id="PS50975">
    <property type="entry name" value="ATP_GRASP"/>
    <property type="match status" value="1"/>
</dbReference>
<keyword evidence="1" id="KW-0547">Nucleotide-binding</keyword>
<accession>A0ABT7QXY1</accession>
<name>A0ABT7QXY1_9BACT</name>
<dbReference type="InterPro" id="IPR011761">
    <property type="entry name" value="ATP-grasp"/>
</dbReference>
<keyword evidence="1" id="KW-0067">ATP-binding</keyword>
<dbReference type="PANTHER" id="PTHR21621:SF0">
    <property type="entry name" value="BETA-CITRYLGLUTAMATE SYNTHASE B-RELATED"/>
    <property type="match status" value="1"/>
</dbReference>
<evidence type="ECO:0000313" key="3">
    <source>
        <dbReference type="EMBL" id="MDM5271404.1"/>
    </source>
</evidence>
<dbReference type="SUPFAM" id="SSF56059">
    <property type="entry name" value="Glutathione synthetase ATP-binding domain-like"/>
    <property type="match status" value="1"/>
</dbReference>
<organism evidence="3 4">
    <name type="scientific">Sulfurovum zhangzhouensis</name>
    <dbReference type="NCBI Taxonomy" id="3019067"/>
    <lineage>
        <taxon>Bacteria</taxon>
        <taxon>Pseudomonadati</taxon>
        <taxon>Campylobacterota</taxon>
        <taxon>Epsilonproteobacteria</taxon>
        <taxon>Campylobacterales</taxon>
        <taxon>Sulfurovaceae</taxon>
        <taxon>Sulfurovum</taxon>
    </lineage>
</organism>
<keyword evidence="4" id="KW-1185">Reference proteome</keyword>